<organism evidence="1 2">
    <name type="scientific">Luteolibacter flavescens</name>
    <dbReference type="NCBI Taxonomy" id="1859460"/>
    <lineage>
        <taxon>Bacteria</taxon>
        <taxon>Pseudomonadati</taxon>
        <taxon>Verrucomicrobiota</taxon>
        <taxon>Verrucomicrobiia</taxon>
        <taxon>Verrucomicrobiales</taxon>
        <taxon>Verrucomicrobiaceae</taxon>
        <taxon>Luteolibacter</taxon>
    </lineage>
</organism>
<proteinExistence type="predicted"/>
<protein>
    <submittedName>
        <fullName evidence="1">Uncharacterized protein</fullName>
    </submittedName>
</protein>
<evidence type="ECO:0000313" key="1">
    <source>
        <dbReference type="EMBL" id="MCW1887701.1"/>
    </source>
</evidence>
<comment type="caution">
    <text evidence="1">The sequence shown here is derived from an EMBL/GenBank/DDBJ whole genome shotgun (WGS) entry which is preliminary data.</text>
</comment>
<dbReference type="RefSeq" id="WP_264503658.1">
    <property type="nucleotide sequence ID" value="NZ_JAPDDS010000021.1"/>
</dbReference>
<evidence type="ECO:0000313" key="2">
    <source>
        <dbReference type="Proteomes" id="UP001207930"/>
    </source>
</evidence>
<reference evidence="1 2" key="1">
    <citation type="submission" date="2022-10" db="EMBL/GenBank/DDBJ databases">
        <title>Luteolibacter flavescens strain MCCC 1K03193, whole genome shotgun sequencing project.</title>
        <authorList>
            <person name="Zhao G."/>
            <person name="Shen L."/>
        </authorList>
    </citation>
    <scope>NUCLEOTIDE SEQUENCE [LARGE SCALE GENOMIC DNA]</scope>
    <source>
        <strain evidence="1 2">MCCC 1K03193</strain>
    </source>
</reference>
<dbReference type="EMBL" id="JAPDDS010000021">
    <property type="protein sequence ID" value="MCW1887701.1"/>
    <property type="molecule type" value="Genomic_DNA"/>
</dbReference>
<keyword evidence="2" id="KW-1185">Reference proteome</keyword>
<name>A0ABT3FVT7_9BACT</name>
<dbReference type="Proteomes" id="UP001207930">
    <property type="component" value="Unassembled WGS sequence"/>
</dbReference>
<accession>A0ABT3FVT7</accession>
<sequence length="195" mass="20616">MSKTIPVSRPAARQAIVEALAAKAIVAAGGVHLPPVFLVGVRGYYRDTMGKPGMNDRGIYDDAIFVCGPETFAAFNANTDPSAFKAAVASLLPGVHWYRPGKHGISKPGGGYPAFRPATKGEELPVKRDGESAVPSKRPGVAINIHRGGTSTTSSAGCQTVPPSQWAAFHALVTDQIKRYSQTKFPYILIEGPIS</sequence>
<gene>
    <name evidence="1" type="ORF">OKA04_23390</name>
</gene>